<feature type="compositionally biased region" description="Basic and acidic residues" evidence="1">
    <location>
        <begin position="17"/>
        <end position="35"/>
    </location>
</feature>
<dbReference type="EMBL" id="AMLP01000028">
    <property type="protein sequence ID" value="ELS58309.1"/>
    <property type="molecule type" value="Genomic_DNA"/>
</dbReference>
<organism evidence="2 3">
    <name type="scientific">Streptomyces viridochromogenes Tue57</name>
    <dbReference type="NCBI Taxonomy" id="1160705"/>
    <lineage>
        <taxon>Bacteria</taxon>
        <taxon>Bacillati</taxon>
        <taxon>Actinomycetota</taxon>
        <taxon>Actinomycetes</taxon>
        <taxon>Kitasatosporales</taxon>
        <taxon>Streptomycetaceae</taxon>
        <taxon>Streptomyces</taxon>
    </lineage>
</organism>
<sequence>MAVWHRRRPLTGQSTHTDLRRTVDRVGERFDERSLPHPGARRTG</sequence>
<feature type="region of interest" description="Disordered" evidence="1">
    <location>
        <begin position="1"/>
        <end position="44"/>
    </location>
</feature>
<protein>
    <submittedName>
        <fullName evidence="2">Putative RNA polymerase sigma factor SigL</fullName>
    </submittedName>
</protein>
<accession>L8PQC3</accession>
<reference evidence="2 3" key="1">
    <citation type="journal article" date="2013" name="Genome Announc.">
        <title>Draft Genome Sequence of Streptomyces viridochromogenes Strain Tu57, Producer of Avilamycin.</title>
        <authorList>
            <person name="Gruning B.A."/>
            <person name="Erxleben A."/>
            <person name="Hahnlein A."/>
            <person name="Gunther S."/>
        </authorList>
    </citation>
    <scope>NUCLEOTIDE SEQUENCE [LARGE SCALE GENOMIC DNA]</scope>
    <source>
        <strain evidence="2 3">Tue57</strain>
    </source>
</reference>
<proteinExistence type="predicted"/>
<name>L8PQC3_STRVR</name>
<comment type="caution">
    <text evidence="2">The sequence shown here is derived from an EMBL/GenBank/DDBJ whole genome shotgun (WGS) entry which is preliminary data.</text>
</comment>
<dbReference type="PATRIC" id="fig|1160705.3.peg.701"/>
<evidence type="ECO:0000256" key="1">
    <source>
        <dbReference type="SAM" id="MobiDB-lite"/>
    </source>
</evidence>
<evidence type="ECO:0000313" key="3">
    <source>
        <dbReference type="Proteomes" id="UP000011205"/>
    </source>
</evidence>
<gene>
    <name evidence="2" type="ORF">STVIR_0706</name>
</gene>
<dbReference type="Proteomes" id="UP000011205">
    <property type="component" value="Unassembled WGS sequence"/>
</dbReference>
<evidence type="ECO:0000313" key="2">
    <source>
        <dbReference type="EMBL" id="ELS58309.1"/>
    </source>
</evidence>
<dbReference type="AlphaFoldDB" id="L8PQC3"/>